<dbReference type="GO" id="GO:0015562">
    <property type="term" value="F:efflux transmembrane transporter activity"/>
    <property type="evidence" value="ECO:0007669"/>
    <property type="project" value="TreeGrafter"/>
</dbReference>
<evidence type="ECO:0000256" key="2">
    <source>
        <dbReference type="SAM" id="MobiDB-lite"/>
    </source>
</evidence>
<dbReference type="Gene3D" id="2.40.420.20">
    <property type="match status" value="1"/>
</dbReference>
<comment type="caution">
    <text evidence="6">The sequence shown here is derived from an EMBL/GenBank/DDBJ whole genome shotgun (WGS) entry which is preliminary data.</text>
</comment>
<evidence type="ECO:0000259" key="5">
    <source>
        <dbReference type="Pfam" id="PF25989"/>
    </source>
</evidence>
<dbReference type="InterPro" id="IPR058792">
    <property type="entry name" value="Beta-barrel_RND_2"/>
</dbReference>
<evidence type="ECO:0000313" key="7">
    <source>
        <dbReference type="Proteomes" id="UP000660110"/>
    </source>
</evidence>
<dbReference type="Gene3D" id="2.40.50.100">
    <property type="match status" value="1"/>
</dbReference>
<feature type="region of interest" description="Disordered" evidence="2">
    <location>
        <begin position="183"/>
        <end position="211"/>
    </location>
</feature>
<feature type="chain" id="PRO_5037231135" evidence="3">
    <location>
        <begin position="18"/>
        <end position="446"/>
    </location>
</feature>
<comment type="similarity">
    <text evidence="1">Belongs to the membrane fusion protein (MFP) (TC 8.A.1) family.</text>
</comment>
<feature type="signal peptide" evidence="3">
    <location>
        <begin position="1"/>
        <end position="17"/>
    </location>
</feature>
<dbReference type="RefSeq" id="WP_188377450.1">
    <property type="nucleotide sequence ID" value="NZ_BMEL01000002.1"/>
</dbReference>
<keyword evidence="7" id="KW-1185">Reference proteome</keyword>
<sequence>MKRTLLSLLLITTTTLAACNNNEDTEPQEERTTPVEVAEVTQDNFTIERKIAGRAAADGGTPVTPSIAGELVTLNVAKGDRIEQGQTIGVVSPPDQGSQVELQEIAVRQAQSQLDDARTQYDQAVEGVETAEDQVEIARQATNSESSQMTEQAQQQYESAQQIADEAKKLADEGTVPESIYEEAQKRADQAQSQFNQASDQGGMSSSAVAEAEAQVEQAEQAVAQAESAVEQAELGVEQAQIQLEDAREQSENEPVIAQESGEIASVEANEGDQVSNQQPFATIISLNPMTITASITDEQLSLFEEGQEIEVEIPTLDDTVTATIDYVPSVPDDTNLYPVEASVDNAEETIKPGMMASFLLPENVVEDALIVPTNAIVEQSGETYVYLLNEEEEEAVVERIDIEVVESQSDRSAITGDVTSEDEVVTSGQLTLTDGAKVEVMKEDD</sequence>
<evidence type="ECO:0000313" key="6">
    <source>
        <dbReference type="EMBL" id="GGF22091.1"/>
    </source>
</evidence>
<protein>
    <submittedName>
        <fullName evidence="6">Lipoprotein</fullName>
    </submittedName>
</protein>
<feature type="domain" description="CusB-like beta-barrel" evidence="4">
    <location>
        <begin position="292"/>
        <end position="359"/>
    </location>
</feature>
<keyword evidence="6" id="KW-0449">Lipoprotein</keyword>
<dbReference type="PANTHER" id="PTHR30469">
    <property type="entry name" value="MULTIDRUG RESISTANCE PROTEIN MDTA"/>
    <property type="match status" value="1"/>
</dbReference>
<dbReference type="Proteomes" id="UP000660110">
    <property type="component" value="Unassembled WGS sequence"/>
</dbReference>
<organism evidence="6 7">
    <name type="scientific">Halobacillus andaensis</name>
    <dbReference type="NCBI Taxonomy" id="1176239"/>
    <lineage>
        <taxon>Bacteria</taxon>
        <taxon>Bacillati</taxon>
        <taxon>Bacillota</taxon>
        <taxon>Bacilli</taxon>
        <taxon>Bacillales</taxon>
        <taxon>Bacillaceae</taxon>
        <taxon>Halobacillus</taxon>
    </lineage>
</organism>
<dbReference type="Gene3D" id="2.40.30.170">
    <property type="match status" value="1"/>
</dbReference>
<feature type="domain" description="YknX-like C-terminal permuted SH3-like" evidence="5">
    <location>
        <begin position="370"/>
        <end position="441"/>
    </location>
</feature>
<evidence type="ECO:0000256" key="1">
    <source>
        <dbReference type="ARBA" id="ARBA00009477"/>
    </source>
</evidence>
<reference evidence="6" key="2">
    <citation type="submission" date="2020-09" db="EMBL/GenBank/DDBJ databases">
        <authorList>
            <person name="Sun Q."/>
            <person name="Zhou Y."/>
        </authorList>
    </citation>
    <scope>NUCLEOTIDE SEQUENCE</scope>
    <source>
        <strain evidence="6">CGMCC 1.12153</strain>
    </source>
</reference>
<dbReference type="NCBIfam" id="TIGR01730">
    <property type="entry name" value="RND_mfp"/>
    <property type="match status" value="1"/>
</dbReference>
<accession>A0A917B740</accession>
<dbReference type="AlphaFoldDB" id="A0A917B740"/>
<dbReference type="InterPro" id="IPR058637">
    <property type="entry name" value="YknX-like_C"/>
</dbReference>
<gene>
    <name evidence="6" type="ORF">GCM10010954_21160</name>
</gene>
<dbReference type="SUPFAM" id="SSF111369">
    <property type="entry name" value="HlyD-like secretion proteins"/>
    <property type="match status" value="1"/>
</dbReference>
<reference evidence="6" key="1">
    <citation type="journal article" date="2014" name="Int. J. Syst. Evol. Microbiol.">
        <title>Complete genome sequence of Corynebacterium casei LMG S-19264T (=DSM 44701T), isolated from a smear-ripened cheese.</title>
        <authorList>
            <consortium name="US DOE Joint Genome Institute (JGI-PGF)"/>
            <person name="Walter F."/>
            <person name="Albersmeier A."/>
            <person name="Kalinowski J."/>
            <person name="Ruckert C."/>
        </authorList>
    </citation>
    <scope>NUCLEOTIDE SEQUENCE</scope>
    <source>
        <strain evidence="6">CGMCC 1.12153</strain>
    </source>
</reference>
<dbReference type="Pfam" id="PF25954">
    <property type="entry name" value="Beta-barrel_RND_2"/>
    <property type="match status" value="1"/>
</dbReference>
<evidence type="ECO:0000256" key="3">
    <source>
        <dbReference type="SAM" id="SignalP"/>
    </source>
</evidence>
<dbReference type="InterPro" id="IPR006143">
    <property type="entry name" value="RND_pump_MFP"/>
</dbReference>
<dbReference type="PROSITE" id="PS51257">
    <property type="entry name" value="PROKAR_LIPOPROTEIN"/>
    <property type="match status" value="1"/>
</dbReference>
<feature type="compositionally biased region" description="Polar residues" evidence="2">
    <location>
        <begin position="190"/>
        <end position="204"/>
    </location>
</feature>
<proteinExistence type="inferred from homology"/>
<dbReference type="EMBL" id="BMEL01000002">
    <property type="protein sequence ID" value="GGF22091.1"/>
    <property type="molecule type" value="Genomic_DNA"/>
</dbReference>
<keyword evidence="3" id="KW-0732">Signal</keyword>
<evidence type="ECO:0000259" key="4">
    <source>
        <dbReference type="Pfam" id="PF25954"/>
    </source>
</evidence>
<dbReference type="GO" id="GO:1990281">
    <property type="term" value="C:efflux pump complex"/>
    <property type="evidence" value="ECO:0007669"/>
    <property type="project" value="TreeGrafter"/>
</dbReference>
<dbReference type="Pfam" id="PF25989">
    <property type="entry name" value="YknX_C"/>
    <property type="match status" value="1"/>
</dbReference>
<name>A0A917B740_HALAA</name>